<organism evidence="2 3">
    <name type="scientific">Mycolicibacterium rutilum</name>
    <name type="common">Mycobacterium rutilum</name>
    <dbReference type="NCBI Taxonomy" id="370526"/>
    <lineage>
        <taxon>Bacteria</taxon>
        <taxon>Bacillati</taxon>
        <taxon>Actinomycetota</taxon>
        <taxon>Actinomycetes</taxon>
        <taxon>Mycobacteriales</taxon>
        <taxon>Mycobacteriaceae</taxon>
        <taxon>Mycolicibacterium</taxon>
    </lineage>
</organism>
<dbReference type="EMBL" id="LT629971">
    <property type="protein sequence ID" value="SEH46821.1"/>
    <property type="molecule type" value="Genomic_DNA"/>
</dbReference>
<dbReference type="AlphaFoldDB" id="A0A1H6IG18"/>
<feature type="region of interest" description="Disordered" evidence="1">
    <location>
        <begin position="114"/>
        <end position="139"/>
    </location>
</feature>
<protein>
    <submittedName>
        <fullName evidence="2">Uncharacterized protein</fullName>
    </submittedName>
</protein>
<proteinExistence type="predicted"/>
<name>A0A1H6IG18_MYCRU</name>
<gene>
    <name evidence="2" type="ORF">SAMN04489835_0147</name>
</gene>
<dbReference type="RefSeq" id="WP_083405521.1">
    <property type="nucleotide sequence ID" value="NZ_LT629971.1"/>
</dbReference>
<accession>A0A1H6IG18</accession>
<evidence type="ECO:0000313" key="3">
    <source>
        <dbReference type="Proteomes" id="UP000182915"/>
    </source>
</evidence>
<dbReference type="OrthoDB" id="4615752at2"/>
<dbReference type="Proteomes" id="UP000182915">
    <property type="component" value="Chromosome I"/>
</dbReference>
<evidence type="ECO:0000313" key="2">
    <source>
        <dbReference type="EMBL" id="SEH46821.1"/>
    </source>
</evidence>
<dbReference type="STRING" id="370526.SAMN04489835_0147"/>
<sequence length="401" mass="42985">MSGPKGGAYHVETAEQREARMLRDAKAAYARAESRWQEIVSRRAALAAVAGEAPACERPAAPPASADSAAFSAAAQALEAATATAATALSAAREEVAQTAHAAQVAKLVATLQAEPQHQPDHRASRWRQTRAPEPQPETVDWDRVNERIDRRIRDLAHLDHDAARAQELIADIHRCRSESRISLLLNELDFLIAESRAATAQREAQAATRADLLAMQARLDGVAGADALRERVATLIADGVTAVPDYLTAAVEAAIEQADAEADRQHVVRVMNKALQELGYVVGPQFSTDLSSANAAVARNGSSHYGLKVRLEPGSNRFTAQAVRSDAVLTTADEDAAAERVFCDALDKMIELAKRDGVDLDVDLRHEPGAYAVQKVADDKLAKPAATRAATRPAEKGRTL</sequence>
<evidence type="ECO:0000256" key="1">
    <source>
        <dbReference type="SAM" id="MobiDB-lite"/>
    </source>
</evidence>
<reference evidence="3" key="1">
    <citation type="submission" date="2016-10" db="EMBL/GenBank/DDBJ databases">
        <authorList>
            <person name="Varghese N."/>
            <person name="Submissions S."/>
        </authorList>
    </citation>
    <scope>NUCLEOTIDE SEQUENCE [LARGE SCALE GENOMIC DNA]</scope>
    <source>
        <strain evidence="3">DSM 45405</strain>
    </source>
</reference>
<keyword evidence="3" id="KW-1185">Reference proteome</keyword>